<dbReference type="OrthoDB" id="5355126at2759"/>
<evidence type="ECO:0008006" key="3">
    <source>
        <dbReference type="Google" id="ProtNLM"/>
    </source>
</evidence>
<organism evidence="1 2">
    <name type="scientific">Aulographum hederae CBS 113979</name>
    <dbReference type="NCBI Taxonomy" id="1176131"/>
    <lineage>
        <taxon>Eukaryota</taxon>
        <taxon>Fungi</taxon>
        <taxon>Dikarya</taxon>
        <taxon>Ascomycota</taxon>
        <taxon>Pezizomycotina</taxon>
        <taxon>Dothideomycetes</taxon>
        <taxon>Pleosporomycetidae</taxon>
        <taxon>Aulographales</taxon>
        <taxon>Aulographaceae</taxon>
    </lineage>
</organism>
<proteinExistence type="predicted"/>
<evidence type="ECO:0000313" key="2">
    <source>
        <dbReference type="Proteomes" id="UP000800041"/>
    </source>
</evidence>
<keyword evidence="2" id="KW-1185">Reference proteome</keyword>
<evidence type="ECO:0000313" key="1">
    <source>
        <dbReference type="EMBL" id="KAF1981328.1"/>
    </source>
</evidence>
<name>A0A6G1GKT6_9PEZI</name>
<protein>
    <recommendedName>
        <fullName evidence="3">Calcofluor white hypersensitive protein</fullName>
    </recommendedName>
</protein>
<accession>A0A6G1GKT6</accession>
<gene>
    <name evidence="1" type="ORF">K402DRAFT_342639</name>
</gene>
<dbReference type="EMBL" id="ML977201">
    <property type="protein sequence ID" value="KAF1981328.1"/>
    <property type="molecule type" value="Genomic_DNA"/>
</dbReference>
<dbReference type="AlphaFoldDB" id="A0A6G1GKT6"/>
<reference evidence="1" key="1">
    <citation type="journal article" date="2020" name="Stud. Mycol.">
        <title>101 Dothideomycetes genomes: a test case for predicting lifestyles and emergence of pathogens.</title>
        <authorList>
            <person name="Haridas S."/>
            <person name="Albert R."/>
            <person name="Binder M."/>
            <person name="Bloem J."/>
            <person name="Labutti K."/>
            <person name="Salamov A."/>
            <person name="Andreopoulos B."/>
            <person name="Baker S."/>
            <person name="Barry K."/>
            <person name="Bills G."/>
            <person name="Bluhm B."/>
            <person name="Cannon C."/>
            <person name="Castanera R."/>
            <person name="Culley D."/>
            <person name="Daum C."/>
            <person name="Ezra D."/>
            <person name="Gonzalez J."/>
            <person name="Henrissat B."/>
            <person name="Kuo A."/>
            <person name="Liang C."/>
            <person name="Lipzen A."/>
            <person name="Lutzoni F."/>
            <person name="Magnuson J."/>
            <person name="Mondo S."/>
            <person name="Nolan M."/>
            <person name="Ohm R."/>
            <person name="Pangilinan J."/>
            <person name="Park H.-J."/>
            <person name="Ramirez L."/>
            <person name="Alfaro M."/>
            <person name="Sun H."/>
            <person name="Tritt A."/>
            <person name="Yoshinaga Y."/>
            <person name="Zwiers L.-H."/>
            <person name="Turgeon B."/>
            <person name="Goodwin S."/>
            <person name="Spatafora J."/>
            <person name="Crous P."/>
            <person name="Grigoriev I."/>
        </authorList>
    </citation>
    <scope>NUCLEOTIDE SEQUENCE</scope>
    <source>
        <strain evidence="1">CBS 113979</strain>
    </source>
</reference>
<sequence>MSGRILKVGAGVAAAGAGYYLYSAGGSPRVAEKQMEHDASRFSTSIKDQLPGREKEVKTSAKVYAEQAGQKVDDAIAQAKAKTQEVDATAARYQKDAGKILEQYKKETGKDVTAAIDKFDKTVEEGAAKSKSWAGSWFGGK</sequence>
<dbReference type="Proteomes" id="UP000800041">
    <property type="component" value="Unassembled WGS sequence"/>
</dbReference>